<dbReference type="EMBL" id="JAAYUN010000052">
    <property type="protein sequence ID" value="NLJ22033.1"/>
    <property type="molecule type" value="Genomic_DNA"/>
</dbReference>
<dbReference type="Proteomes" id="UP000544742">
    <property type="component" value="Unassembled WGS sequence"/>
</dbReference>
<gene>
    <name evidence="1" type="ORF">GX426_02850</name>
</gene>
<accession>A0A7K4AGD0</accession>
<evidence type="ECO:0000313" key="1">
    <source>
        <dbReference type="EMBL" id="NLJ22033.1"/>
    </source>
</evidence>
<dbReference type="RefSeq" id="WP_157863591.1">
    <property type="nucleotide sequence ID" value="NZ_CAJYDL010000001.1"/>
</dbReference>
<dbReference type="AlphaFoldDB" id="A0A7K4AGD0"/>
<evidence type="ECO:0000313" key="2">
    <source>
        <dbReference type="Proteomes" id="UP000544742"/>
    </source>
</evidence>
<name>A0A7K4AGD0_METSH</name>
<reference evidence="1 2" key="1">
    <citation type="journal article" date="2020" name="Biotechnol. Biofuels">
        <title>New insights from the biogas microbiome by comprehensive genome-resolved metagenomics of nearly 1600 species originating from multiple anaerobic digesters.</title>
        <authorList>
            <person name="Campanaro S."/>
            <person name="Treu L."/>
            <person name="Rodriguez-R L.M."/>
            <person name="Kovalovszki A."/>
            <person name="Ziels R.M."/>
            <person name="Maus I."/>
            <person name="Zhu X."/>
            <person name="Kougias P.G."/>
            <person name="Basile A."/>
            <person name="Luo G."/>
            <person name="Schluter A."/>
            <person name="Konstantinidis K.T."/>
            <person name="Angelidaki I."/>
        </authorList>
    </citation>
    <scope>NUCLEOTIDE SEQUENCE [LARGE SCALE GENOMIC DNA]</scope>
    <source>
        <strain evidence="1">AS27yjCOA_157</strain>
    </source>
</reference>
<comment type="caution">
    <text evidence="1">The sequence shown here is derived from an EMBL/GenBank/DDBJ whole genome shotgun (WGS) entry which is preliminary data.</text>
</comment>
<sequence length="47" mass="5622">MRSILELDDKLKKGEVREEDVLEDFQELDYLESRRDELLAAMKNLPQ</sequence>
<organism evidence="1 2">
    <name type="scientific">Methanothrix soehngenii</name>
    <name type="common">Methanosaeta concilii</name>
    <dbReference type="NCBI Taxonomy" id="2223"/>
    <lineage>
        <taxon>Archaea</taxon>
        <taxon>Methanobacteriati</taxon>
        <taxon>Methanobacteriota</taxon>
        <taxon>Stenosarchaea group</taxon>
        <taxon>Methanomicrobia</taxon>
        <taxon>Methanotrichales</taxon>
        <taxon>Methanotrichaceae</taxon>
        <taxon>Methanothrix</taxon>
    </lineage>
</organism>
<protein>
    <submittedName>
        <fullName evidence="1">Uncharacterized protein</fullName>
    </submittedName>
</protein>
<dbReference type="GeneID" id="43447320"/>
<proteinExistence type="predicted"/>